<keyword evidence="3" id="KW-1185">Reference proteome</keyword>
<evidence type="ECO:0000313" key="2">
    <source>
        <dbReference type="EMBL" id="KYN03874.1"/>
    </source>
</evidence>
<feature type="compositionally biased region" description="Basic and acidic residues" evidence="1">
    <location>
        <begin position="216"/>
        <end position="253"/>
    </location>
</feature>
<dbReference type="AlphaFoldDB" id="A0A151IJR1"/>
<dbReference type="EMBL" id="KQ977297">
    <property type="protein sequence ID" value="KYN03874.1"/>
    <property type="molecule type" value="Genomic_DNA"/>
</dbReference>
<evidence type="ECO:0000313" key="3">
    <source>
        <dbReference type="Proteomes" id="UP000078542"/>
    </source>
</evidence>
<sequence>KKKNINYQQKRRWWIRPINQKRNNQGDGNHLIQEMRLYDVEVHFQYTRLTVEFLATGDTMSSITFASRVGQSTVYGREFLRRFATRRNAGIRQQAWFRGATRKSKTLIGRKVELVLDGRERPTEAGSALPLFECQVPGREFRDAEKKVRKMRLITGNSCPAAGYARQRQGTPYPSNSLDHHVVRKLDRSEVVSWTARSAAGNARQRQGTPYSSGSSDERVFGLVSERDLGSGERMRTAEREMPHAARRRDILY</sequence>
<reference evidence="2 3" key="1">
    <citation type="submission" date="2016-03" db="EMBL/GenBank/DDBJ databases">
        <title>Cyphomyrmex costatus WGS genome.</title>
        <authorList>
            <person name="Nygaard S."/>
            <person name="Hu H."/>
            <person name="Boomsma J."/>
            <person name="Zhang G."/>
        </authorList>
    </citation>
    <scope>NUCLEOTIDE SEQUENCE [LARGE SCALE GENOMIC DNA]</scope>
    <source>
        <strain evidence="2">MS0001</strain>
        <tissue evidence="2">Whole body</tissue>
    </source>
</reference>
<feature type="region of interest" description="Disordered" evidence="1">
    <location>
        <begin position="198"/>
        <end position="253"/>
    </location>
</feature>
<evidence type="ECO:0000256" key="1">
    <source>
        <dbReference type="SAM" id="MobiDB-lite"/>
    </source>
</evidence>
<protein>
    <submittedName>
        <fullName evidence="2">Uncharacterized protein</fullName>
    </submittedName>
</protein>
<name>A0A151IJR1_9HYME</name>
<gene>
    <name evidence="2" type="ORF">ALC62_05279</name>
</gene>
<feature type="non-terminal residue" evidence="2">
    <location>
        <position position="1"/>
    </location>
</feature>
<proteinExistence type="predicted"/>
<dbReference type="Proteomes" id="UP000078542">
    <property type="component" value="Unassembled WGS sequence"/>
</dbReference>
<accession>A0A151IJR1</accession>
<organism evidence="2 3">
    <name type="scientific">Cyphomyrmex costatus</name>
    <dbReference type="NCBI Taxonomy" id="456900"/>
    <lineage>
        <taxon>Eukaryota</taxon>
        <taxon>Metazoa</taxon>
        <taxon>Ecdysozoa</taxon>
        <taxon>Arthropoda</taxon>
        <taxon>Hexapoda</taxon>
        <taxon>Insecta</taxon>
        <taxon>Pterygota</taxon>
        <taxon>Neoptera</taxon>
        <taxon>Endopterygota</taxon>
        <taxon>Hymenoptera</taxon>
        <taxon>Apocrita</taxon>
        <taxon>Aculeata</taxon>
        <taxon>Formicoidea</taxon>
        <taxon>Formicidae</taxon>
        <taxon>Myrmicinae</taxon>
        <taxon>Cyphomyrmex</taxon>
    </lineage>
</organism>
<feature type="compositionally biased region" description="Polar residues" evidence="1">
    <location>
        <begin position="204"/>
        <end position="215"/>
    </location>
</feature>